<gene>
    <name evidence="1" type="ORF">FB467_2113</name>
</gene>
<dbReference type="InterPro" id="IPR011009">
    <property type="entry name" value="Kinase-like_dom_sf"/>
</dbReference>
<dbReference type="Gene3D" id="3.90.1200.10">
    <property type="match status" value="1"/>
</dbReference>
<protein>
    <recommendedName>
        <fullName evidence="3">Phosphotransferase family enzyme</fullName>
    </recommendedName>
</protein>
<evidence type="ECO:0008006" key="3">
    <source>
        <dbReference type="Google" id="ProtNLM"/>
    </source>
</evidence>
<dbReference type="RefSeq" id="WP_141785045.1">
    <property type="nucleotide sequence ID" value="NZ_BAAAIK010000002.1"/>
</dbReference>
<evidence type="ECO:0000313" key="1">
    <source>
        <dbReference type="EMBL" id="TQL50986.1"/>
    </source>
</evidence>
<organism evidence="1 2">
    <name type="scientific">Ornithinicoccus hortensis</name>
    <dbReference type="NCBI Taxonomy" id="82346"/>
    <lineage>
        <taxon>Bacteria</taxon>
        <taxon>Bacillati</taxon>
        <taxon>Actinomycetota</taxon>
        <taxon>Actinomycetes</taxon>
        <taxon>Micrococcales</taxon>
        <taxon>Intrasporangiaceae</taxon>
        <taxon>Ornithinicoccus</taxon>
    </lineage>
</organism>
<comment type="caution">
    <text evidence="1">The sequence shown here is derived from an EMBL/GenBank/DDBJ whole genome shotgun (WGS) entry which is preliminary data.</text>
</comment>
<proteinExistence type="predicted"/>
<evidence type="ECO:0000313" key="2">
    <source>
        <dbReference type="Proteomes" id="UP000319516"/>
    </source>
</evidence>
<dbReference type="EMBL" id="VFOP01000001">
    <property type="protein sequence ID" value="TQL50986.1"/>
    <property type="molecule type" value="Genomic_DNA"/>
</dbReference>
<accession>A0A542YSB5</accession>
<reference evidence="1 2" key="1">
    <citation type="submission" date="2019-06" db="EMBL/GenBank/DDBJ databases">
        <title>Sequencing the genomes of 1000 actinobacteria strains.</title>
        <authorList>
            <person name="Klenk H.-P."/>
        </authorList>
    </citation>
    <scope>NUCLEOTIDE SEQUENCE [LARGE SCALE GENOMIC DNA]</scope>
    <source>
        <strain evidence="1 2">DSM 12335</strain>
    </source>
</reference>
<name>A0A542YSB5_9MICO</name>
<sequence>MNPVPPDEPYAERPGWSDLPPGVRGWVEQLHGEPVVRADSQRGGFSPGTADRVVTTSGRRAFVKAVSTGHNPDSPGLLSREADVLRVLPDSAGAPDLLGVGEGEISGQEWVVLVLEDVEGRHPRTPWEDAEVVAALDLLDRLAADPVPAGTGLPRLAEEFEPVLGPQGAALLEGDALVHLDVRSDNLLVTPHGGMRLIDWPWACVGAPWVDSLLLLLNVRLFGAPDVSRYLPRVHALGADDATIDAVLAGLAGFFGELADQPPPRGLPTIRAFQRAQAAASIEWVRERVGTES</sequence>
<dbReference type="Proteomes" id="UP000319516">
    <property type="component" value="Unassembled WGS sequence"/>
</dbReference>
<dbReference type="Gene3D" id="3.30.200.20">
    <property type="entry name" value="Phosphorylase Kinase, domain 1"/>
    <property type="match status" value="1"/>
</dbReference>
<dbReference type="AlphaFoldDB" id="A0A542YSB5"/>
<dbReference type="OrthoDB" id="2570531at2"/>
<keyword evidence="2" id="KW-1185">Reference proteome</keyword>
<dbReference type="SUPFAM" id="SSF56112">
    <property type="entry name" value="Protein kinase-like (PK-like)"/>
    <property type="match status" value="1"/>
</dbReference>